<reference evidence="5" key="2">
    <citation type="submission" date="2021-04" db="EMBL/GenBank/DDBJ databases">
        <authorList>
            <person name="Gilroy R."/>
        </authorList>
    </citation>
    <scope>NUCLEOTIDE SEQUENCE</scope>
    <source>
        <strain evidence="5">9264</strain>
    </source>
</reference>
<dbReference type="Pfam" id="PF13335">
    <property type="entry name" value="Mg_chelatase_C"/>
    <property type="match status" value="1"/>
</dbReference>
<dbReference type="Gene3D" id="3.30.230.10">
    <property type="match status" value="1"/>
</dbReference>
<dbReference type="PANTHER" id="PTHR32039:SF7">
    <property type="entry name" value="COMPETENCE PROTEIN COMM"/>
    <property type="match status" value="1"/>
</dbReference>
<dbReference type="EMBL" id="DWUQ01000018">
    <property type="protein sequence ID" value="HJD43577.1"/>
    <property type="molecule type" value="Genomic_DNA"/>
</dbReference>
<dbReference type="InterPro" id="IPR025158">
    <property type="entry name" value="Mg_chelat-rel_C"/>
</dbReference>
<keyword evidence="3" id="KW-0067">ATP-binding</keyword>
<keyword evidence="2" id="KW-0547">Nucleotide-binding</keyword>
<evidence type="ECO:0000313" key="5">
    <source>
        <dbReference type="EMBL" id="HJD43577.1"/>
    </source>
</evidence>
<dbReference type="InterPro" id="IPR045006">
    <property type="entry name" value="CHLI-like"/>
</dbReference>
<dbReference type="InterPro" id="IPR027417">
    <property type="entry name" value="P-loop_NTPase"/>
</dbReference>
<reference evidence="5" key="1">
    <citation type="journal article" date="2021" name="PeerJ">
        <title>Extensive microbial diversity within the chicken gut microbiome revealed by metagenomics and culture.</title>
        <authorList>
            <person name="Gilroy R."/>
            <person name="Ravi A."/>
            <person name="Getino M."/>
            <person name="Pursley I."/>
            <person name="Horton D.L."/>
            <person name="Alikhan N.F."/>
            <person name="Baker D."/>
            <person name="Gharbi K."/>
            <person name="Hall N."/>
            <person name="Watson M."/>
            <person name="Adriaenssens E.M."/>
            <person name="Foster-Nyarko E."/>
            <person name="Jarju S."/>
            <person name="Secka A."/>
            <person name="Antonio M."/>
            <person name="Oren A."/>
            <person name="Chaudhuri R.R."/>
            <person name="La Ragione R."/>
            <person name="Hildebrand F."/>
            <person name="Pallen M.J."/>
        </authorList>
    </citation>
    <scope>NUCLEOTIDE SEQUENCE</scope>
    <source>
        <strain evidence="5">9264</strain>
    </source>
</reference>
<evidence type="ECO:0000256" key="3">
    <source>
        <dbReference type="ARBA" id="ARBA00022840"/>
    </source>
</evidence>
<dbReference type="SUPFAM" id="SSF52540">
    <property type="entry name" value="P-loop containing nucleoside triphosphate hydrolases"/>
    <property type="match status" value="1"/>
</dbReference>
<dbReference type="SUPFAM" id="SSF54211">
    <property type="entry name" value="Ribosomal protein S5 domain 2-like"/>
    <property type="match status" value="1"/>
</dbReference>
<dbReference type="InterPro" id="IPR003593">
    <property type="entry name" value="AAA+_ATPase"/>
</dbReference>
<dbReference type="SMART" id="SM00382">
    <property type="entry name" value="AAA"/>
    <property type="match status" value="1"/>
</dbReference>
<dbReference type="InterPro" id="IPR020568">
    <property type="entry name" value="Ribosomal_Su5_D2-typ_SF"/>
</dbReference>
<dbReference type="GO" id="GO:0003677">
    <property type="term" value="F:DNA binding"/>
    <property type="evidence" value="ECO:0007669"/>
    <property type="project" value="InterPro"/>
</dbReference>
<gene>
    <name evidence="5" type="ORF">H9906_00925</name>
</gene>
<accession>A0A9D2U8F5</accession>
<comment type="similarity">
    <text evidence="1">Belongs to the Mg-chelatase subunits D/I family. ComM subfamily.</text>
</comment>
<comment type="caution">
    <text evidence="5">The sequence shown here is derived from an EMBL/GenBank/DDBJ whole genome shotgun (WGS) entry which is preliminary data.</text>
</comment>
<dbReference type="AlphaFoldDB" id="A0A9D2U8F5"/>
<dbReference type="Proteomes" id="UP000823889">
    <property type="component" value="Unassembled WGS sequence"/>
</dbReference>
<dbReference type="PANTHER" id="PTHR32039">
    <property type="entry name" value="MAGNESIUM-CHELATASE SUBUNIT CHLI"/>
    <property type="match status" value="1"/>
</dbReference>
<dbReference type="GO" id="GO:0005524">
    <property type="term" value="F:ATP binding"/>
    <property type="evidence" value="ECO:0007669"/>
    <property type="project" value="UniProtKB-KW"/>
</dbReference>
<evidence type="ECO:0000256" key="1">
    <source>
        <dbReference type="ARBA" id="ARBA00006354"/>
    </source>
</evidence>
<protein>
    <submittedName>
        <fullName evidence="5">YifB family Mg chelatase-like AAA ATPase</fullName>
    </submittedName>
</protein>
<evidence type="ECO:0000313" key="6">
    <source>
        <dbReference type="Proteomes" id="UP000823889"/>
    </source>
</evidence>
<name>A0A9D2U8F5_9BURK</name>
<dbReference type="InterPro" id="IPR014721">
    <property type="entry name" value="Ribsml_uS5_D2-typ_fold_subgr"/>
</dbReference>
<dbReference type="InterPro" id="IPR000523">
    <property type="entry name" value="Mg_chelatse_chII-like_cat_dom"/>
</dbReference>
<dbReference type="Pfam" id="PF13541">
    <property type="entry name" value="ChlI"/>
    <property type="match status" value="1"/>
</dbReference>
<feature type="domain" description="AAA+ ATPase" evidence="4">
    <location>
        <begin position="227"/>
        <end position="408"/>
    </location>
</feature>
<dbReference type="Pfam" id="PF01078">
    <property type="entry name" value="Mg_chelatase"/>
    <property type="match status" value="1"/>
</dbReference>
<organism evidence="5 6">
    <name type="scientific">Candidatus Paenalcaligenes intestinipullorum</name>
    <dbReference type="NCBI Taxonomy" id="2838718"/>
    <lineage>
        <taxon>Bacteria</taxon>
        <taxon>Pseudomonadati</taxon>
        <taxon>Pseudomonadota</taxon>
        <taxon>Betaproteobacteria</taxon>
        <taxon>Burkholderiales</taxon>
        <taxon>Alcaligenaceae</taxon>
        <taxon>Paenalcaligenes</taxon>
    </lineage>
</organism>
<proteinExistence type="inferred from homology"/>
<dbReference type="Gene3D" id="3.40.50.300">
    <property type="entry name" value="P-loop containing nucleotide triphosphate hydrolases"/>
    <property type="match status" value="1"/>
</dbReference>
<dbReference type="PRINTS" id="PR01657">
    <property type="entry name" value="MCMFAMILY"/>
</dbReference>
<sequence>MSLAVVPSCALAGLTIHRIQIEVHVSPGLPAFTIVGLPDTSVRESRERVRAALLSSGYNFPSARITVNLAPAELPKEASHFDLPIALGVLLASGQLETNVFPPSTSSSSTTLTRLLQTAVFLGELSLTGVIMPLAAPLAVAVGLSQAQIPHLIVPQSNAKEMALVSALCVYGASSLQALVQDLLTADLEPTSALPLEINPAKSSELCFSDVQGQQQAKYGLFVAAAGGHNVLMKGPPGVGKSMLAQRFIGLLPPLSREAMLEVAAIWGIAGVAHTGYSLTPPFRAPHHTSSMAALIGGGVKPRPGEISLAHHGVLFLDEVAEFKREVLESLREPLESHCVNIARAYHRVQYPAKFQLLAAMNPCPCGWYGHATQACVCRPEQIRRYAHKLSGPFLDRLDMHILLSTEALSFSAGSDQPSTSKHTINPPGSLEWHSFSLKERVACAQAHQLRRQGCLNAVLAPAQFAEHLHLSTVAQARLEQAANKWSWSRRTVHRIQRVARTLADLAEAPVIQTEHLMQAISYRL</sequence>
<evidence type="ECO:0000259" key="4">
    <source>
        <dbReference type="SMART" id="SM00382"/>
    </source>
</evidence>
<dbReference type="NCBIfam" id="TIGR00368">
    <property type="entry name" value="YifB family Mg chelatase-like AAA ATPase"/>
    <property type="match status" value="1"/>
</dbReference>
<evidence type="ECO:0000256" key="2">
    <source>
        <dbReference type="ARBA" id="ARBA00022741"/>
    </source>
</evidence>
<dbReference type="InterPro" id="IPR001208">
    <property type="entry name" value="MCM_dom"/>
</dbReference>
<dbReference type="InterPro" id="IPR004482">
    <property type="entry name" value="Mg_chelat-rel"/>
</dbReference>